<gene>
    <name evidence="2" type="ORF">GCM10023167_16230</name>
</gene>
<comment type="caution">
    <text evidence="2">The sequence shown here is derived from an EMBL/GenBank/DDBJ whole genome shotgun (WGS) entry which is preliminary data.</text>
</comment>
<sequence>MDPITLGAGFGFGALLLGLLFAWICRKVARGKNRSTFWWGIWGFFFTWVALIVVAVLDSKAPEHGYAVSYS</sequence>
<keyword evidence="1" id="KW-1133">Transmembrane helix</keyword>
<reference evidence="3" key="1">
    <citation type="journal article" date="2019" name="Int. J. Syst. Evol. Microbiol.">
        <title>The Global Catalogue of Microorganisms (GCM) 10K type strain sequencing project: providing services to taxonomists for standard genome sequencing and annotation.</title>
        <authorList>
            <consortium name="The Broad Institute Genomics Platform"/>
            <consortium name="The Broad Institute Genome Sequencing Center for Infectious Disease"/>
            <person name="Wu L."/>
            <person name="Ma J."/>
        </authorList>
    </citation>
    <scope>NUCLEOTIDE SEQUENCE [LARGE SCALE GENOMIC DNA]</scope>
    <source>
        <strain evidence="3">JCM 17808</strain>
    </source>
</reference>
<keyword evidence="1" id="KW-0472">Membrane</keyword>
<keyword evidence="3" id="KW-1185">Reference proteome</keyword>
<accession>A0ABP8JFK1</accession>
<dbReference type="Proteomes" id="UP001500642">
    <property type="component" value="Unassembled WGS sequence"/>
</dbReference>
<dbReference type="EMBL" id="BAABGL010000008">
    <property type="protein sequence ID" value="GAA4390006.1"/>
    <property type="molecule type" value="Genomic_DNA"/>
</dbReference>
<evidence type="ECO:0008006" key="4">
    <source>
        <dbReference type="Google" id="ProtNLM"/>
    </source>
</evidence>
<evidence type="ECO:0000256" key="1">
    <source>
        <dbReference type="SAM" id="Phobius"/>
    </source>
</evidence>
<proteinExistence type="predicted"/>
<dbReference type="RefSeq" id="WP_247618720.1">
    <property type="nucleotide sequence ID" value="NZ_BAABGL010000008.1"/>
</dbReference>
<evidence type="ECO:0000313" key="2">
    <source>
        <dbReference type="EMBL" id="GAA4390006.1"/>
    </source>
</evidence>
<evidence type="ECO:0000313" key="3">
    <source>
        <dbReference type="Proteomes" id="UP001500642"/>
    </source>
</evidence>
<feature type="transmembrane region" description="Helical" evidence="1">
    <location>
        <begin position="37"/>
        <end position="57"/>
    </location>
</feature>
<organism evidence="2 3">
    <name type="scientific">Brevibacterium pityocampae</name>
    <dbReference type="NCBI Taxonomy" id="506594"/>
    <lineage>
        <taxon>Bacteria</taxon>
        <taxon>Bacillati</taxon>
        <taxon>Actinomycetota</taxon>
        <taxon>Actinomycetes</taxon>
        <taxon>Micrococcales</taxon>
        <taxon>Brevibacteriaceae</taxon>
        <taxon>Brevibacterium</taxon>
    </lineage>
</organism>
<protein>
    <recommendedName>
        <fullName evidence="4">DUF4190 domain-containing protein</fullName>
    </recommendedName>
</protein>
<feature type="transmembrane region" description="Helical" evidence="1">
    <location>
        <begin position="6"/>
        <end position="25"/>
    </location>
</feature>
<name>A0ABP8JFK1_9MICO</name>
<keyword evidence="1" id="KW-0812">Transmembrane</keyword>